<keyword evidence="7" id="KW-0406">Ion transport</keyword>
<dbReference type="EMBL" id="JBBAXC010000025">
    <property type="protein sequence ID" value="MEI5909395.1"/>
    <property type="molecule type" value="Genomic_DNA"/>
</dbReference>
<dbReference type="CDD" id="cd03259">
    <property type="entry name" value="ABC_Carb_Solutes_like"/>
    <property type="match status" value="1"/>
</dbReference>
<name>A0ABU8HJG5_9BACI</name>
<dbReference type="InterPro" id="IPR050093">
    <property type="entry name" value="ABC_SmlMolc_Importer"/>
</dbReference>
<dbReference type="PANTHER" id="PTHR42781:SF4">
    <property type="entry name" value="SPERMIDINE_PUTRESCINE IMPORT ATP-BINDING PROTEIN POTA"/>
    <property type="match status" value="1"/>
</dbReference>
<dbReference type="Gene3D" id="3.40.50.300">
    <property type="entry name" value="P-loop containing nucleotide triphosphate hydrolases"/>
    <property type="match status" value="1"/>
</dbReference>
<dbReference type="RefSeq" id="WP_336588839.1">
    <property type="nucleotide sequence ID" value="NZ_JBBAXC010000025.1"/>
</dbReference>
<reference evidence="10 11" key="1">
    <citation type="journal article" date="2018" name="J. Microbiol.">
        <title>Bacillus spongiae sp. nov., isolated from sponge of Jeju Island.</title>
        <authorList>
            <person name="Lee G.E."/>
            <person name="Im W.T."/>
            <person name="Park J.S."/>
        </authorList>
    </citation>
    <scope>NUCLEOTIDE SEQUENCE [LARGE SCALE GENOMIC DNA]</scope>
    <source>
        <strain evidence="10 11">135PIL107-10</strain>
    </source>
</reference>
<comment type="caution">
    <text evidence="10">The sequence shown here is derived from an EMBL/GenBank/DDBJ whole genome shotgun (WGS) entry which is preliminary data.</text>
</comment>
<protein>
    <submittedName>
        <fullName evidence="10">ABC transporter ATP-binding protein</fullName>
    </submittedName>
</protein>
<keyword evidence="11" id="KW-1185">Reference proteome</keyword>
<evidence type="ECO:0000256" key="8">
    <source>
        <dbReference type="ARBA" id="ARBA00023136"/>
    </source>
</evidence>
<evidence type="ECO:0000256" key="2">
    <source>
        <dbReference type="ARBA" id="ARBA00022475"/>
    </source>
</evidence>
<keyword evidence="5 10" id="KW-0067">ATP-binding</keyword>
<evidence type="ECO:0000256" key="6">
    <source>
        <dbReference type="ARBA" id="ARBA00023004"/>
    </source>
</evidence>
<dbReference type="InterPro" id="IPR027417">
    <property type="entry name" value="P-loop_NTPase"/>
</dbReference>
<evidence type="ECO:0000256" key="3">
    <source>
        <dbReference type="ARBA" id="ARBA00022496"/>
    </source>
</evidence>
<proteinExistence type="predicted"/>
<keyword evidence="8" id="KW-0472">Membrane</keyword>
<gene>
    <name evidence="10" type="ORF">WAK64_20415</name>
</gene>
<evidence type="ECO:0000313" key="11">
    <source>
        <dbReference type="Proteomes" id="UP001312865"/>
    </source>
</evidence>
<evidence type="ECO:0000256" key="5">
    <source>
        <dbReference type="ARBA" id="ARBA00022840"/>
    </source>
</evidence>
<dbReference type="SUPFAM" id="SSF52540">
    <property type="entry name" value="P-loop containing nucleoside triphosphate hydrolases"/>
    <property type="match status" value="1"/>
</dbReference>
<dbReference type="InterPro" id="IPR017871">
    <property type="entry name" value="ABC_transporter-like_CS"/>
</dbReference>
<dbReference type="PANTHER" id="PTHR42781">
    <property type="entry name" value="SPERMIDINE/PUTRESCINE IMPORT ATP-BINDING PROTEIN POTA"/>
    <property type="match status" value="1"/>
</dbReference>
<evidence type="ECO:0000256" key="4">
    <source>
        <dbReference type="ARBA" id="ARBA00022741"/>
    </source>
</evidence>
<dbReference type="PROSITE" id="PS00211">
    <property type="entry name" value="ABC_TRANSPORTER_1"/>
    <property type="match status" value="1"/>
</dbReference>
<keyword evidence="3" id="KW-0410">Iron transport</keyword>
<evidence type="ECO:0000259" key="9">
    <source>
        <dbReference type="PROSITE" id="PS50893"/>
    </source>
</evidence>
<evidence type="ECO:0000256" key="1">
    <source>
        <dbReference type="ARBA" id="ARBA00022448"/>
    </source>
</evidence>
<dbReference type="Pfam" id="PF00005">
    <property type="entry name" value="ABC_tran"/>
    <property type="match status" value="1"/>
</dbReference>
<keyword evidence="1" id="KW-0813">Transport</keyword>
<dbReference type="GO" id="GO:0005524">
    <property type="term" value="F:ATP binding"/>
    <property type="evidence" value="ECO:0007669"/>
    <property type="project" value="UniProtKB-KW"/>
</dbReference>
<evidence type="ECO:0000313" key="10">
    <source>
        <dbReference type="EMBL" id="MEI5909395.1"/>
    </source>
</evidence>
<sequence>MTAYVQLQDVTKVFRYKTILQQISITIQKGEILALVGPSGTGKSTLLRCITGLESFDSGRVFLDGKEVHKQKPQKREMGMVFQQALLFPHLTVIENVMYGLRLKINKQKAKKEARYFLEKVGLVDFVNHYPNELSGGQQQRVALARSLILKPKLLLLDEPFSSLDPDLRLSMRDWVHQLLKAEDVTAIFVTHDLEEAMVMGDRIGILHEGRLQQMGSSKELYEQPKNPFVATFFSEKWVINEQQYVNLPNVYLTKQPKEGSAIVELGEAVVKGYSIQQGQEIIHLDCKNSYKAHVSLVNPLNERVNLYTTLYMYTNQRDVQLFNQKEEG</sequence>
<dbReference type="InterPro" id="IPR003439">
    <property type="entry name" value="ABC_transporter-like_ATP-bd"/>
</dbReference>
<feature type="domain" description="ABC transporter" evidence="9">
    <location>
        <begin position="5"/>
        <end position="234"/>
    </location>
</feature>
<evidence type="ECO:0000256" key="7">
    <source>
        <dbReference type="ARBA" id="ARBA00023065"/>
    </source>
</evidence>
<accession>A0ABU8HJG5</accession>
<dbReference type="SMART" id="SM00382">
    <property type="entry name" value="AAA"/>
    <property type="match status" value="1"/>
</dbReference>
<dbReference type="InterPro" id="IPR003593">
    <property type="entry name" value="AAA+_ATPase"/>
</dbReference>
<keyword evidence="4" id="KW-0547">Nucleotide-binding</keyword>
<keyword evidence="2" id="KW-1003">Cell membrane</keyword>
<dbReference type="Proteomes" id="UP001312865">
    <property type="component" value="Unassembled WGS sequence"/>
</dbReference>
<keyword evidence="6" id="KW-0408">Iron</keyword>
<organism evidence="10 11">
    <name type="scientific">Bacillus spongiae</name>
    <dbReference type="NCBI Taxonomy" id="2683610"/>
    <lineage>
        <taxon>Bacteria</taxon>
        <taxon>Bacillati</taxon>
        <taxon>Bacillota</taxon>
        <taxon>Bacilli</taxon>
        <taxon>Bacillales</taxon>
        <taxon>Bacillaceae</taxon>
        <taxon>Bacillus</taxon>
    </lineage>
</organism>
<dbReference type="InterPro" id="IPR015853">
    <property type="entry name" value="ABC_transpr_FbpC"/>
</dbReference>
<dbReference type="PROSITE" id="PS50893">
    <property type="entry name" value="ABC_TRANSPORTER_2"/>
    <property type="match status" value="1"/>
</dbReference>